<dbReference type="EMBL" id="AJIL01000022">
    <property type="protein sequence ID" value="KNF02658.1"/>
    <property type="molecule type" value="Genomic_DNA"/>
</dbReference>
<accession>A0A0L0VTQ3</accession>
<evidence type="ECO:0000313" key="3">
    <source>
        <dbReference type="EMBL" id="KNF02658.1"/>
    </source>
</evidence>
<feature type="compositionally biased region" description="Basic and acidic residues" evidence="1">
    <location>
        <begin position="153"/>
        <end position="168"/>
    </location>
</feature>
<feature type="signal peptide" evidence="2">
    <location>
        <begin position="1"/>
        <end position="29"/>
    </location>
</feature>
<keyword evidence="4" id="KW-1185">Reference proteome</keyword>
<organism evidence="3 4">
    <name type="scientific">Puccinia striiformis f. sp. tritici PST-78</name>
    <dbReference type="NCBI Taxonomy" id="1165861"/>
    <lineage>
        <taxon>Eukaryota</taxon>
        <taxon>Fungi</taxon>
        <taxon>Dikarya</taxon>
        <taxon>Basidiomycota</taxon>
        <taxon>Pucciniomycotina</taxon>
        <taxon>Pucciniomycetes</taxon>
        <taxon>Pucciniales</taxon>
        <taxon>Pucciniaceae</taxon>
        <taxon>Puccinia</taxon>
    </lineage>
</organism>
<evidence type="ECO:0000256" key="2">
    <source>
        <dbReference type="SAM" id="SignalP"/>
    </source>
</evidence>
<feature type="region of interest" description="Disordered" evidence="1">
    <location>
        <begin position="133"/>
        <end position="168"/>
    </location>
</feature>
<feature type="chain" id="PRO_5005550473" evidence="2">
    <location>
        <begin position="30"/>
        <end position="226"/>
    </location>
</feature>
<feature type="compositionally biased region" description="Basic and acidic residues" evidence="1">
    <location>
        <begin position="133"/>
        <end position="143"/>
    </location>
</feature>
<comment type="caution">
    <text evidence="3">The sequence shown here is derived from an EMBL/GenBank/DDBJ whole genome shotgun (WGS) entry which is preliminary data.</text>
</comment>
<protein>
    <submittedName>
        <fullName evidence="3">Uncharacterized protein</fullName>
    </submittedName>
</protein>
<sequence length="226" mass="25217">MNPTLLYRSLHLFSIMILYGSSMTTQSHSRPLGYDVHGYQFSSVDNYTGTKGANSVEHDANLAAIGKHGADRKLAKRLLRCLCGGDQAVDRGVSRSRRVKLAKTGRIQTLPPKTPAKTEEKVTVQQTADGLLKGRDSSIHSDFTEDQSTSAIEKPETKEDSPSEEDGLKMDESFKFTPINKPEAPGQEQAIEWIKLQKFQRMQFAPTTMGTDHYPSKYRGYGRNAY</sequence>
<evidence type="ECO:0000256" key="1">
    <source>
        <dbReference type="SAM" id="MobiDB-lite"/>
    </source>
</evidence>
<gene>
    <name evidence="3" type="ORF">PSTG_04255</name>
</gene>
<dbReference type="AlphaFoldDB" id="A0A0L0VTQ3"/>
<keyword evidence="2" id="KW-0732">Signal</keyword>
<evidence type="ECO:0000313" key="4">
    <source>
        <dbReference type="Proteomes" id="UP000054564"/>
    </source>
</evidence>
<dbReference type="Proteomes" id="UP000054564">
    <property type="component" value="Unassembled WGS sequence"/>
</dbReference>
<proteinExistence type="predicted"/>
<reference evidence="4" key="1">
    <citation type="submission" date="2014-03" db="EMBL/GenBank/DDBJ databases">
        <title>The Genome Sequence of Puccinia striiformis f. sp. tritici PST-78.</title>
        <authorList>
            <consortium name="The Broad Institute Genome Sequencing Platform"/>
            <person name="Cuomo C."/>
            <person name="Hulbert S."/>
            <person name="Chen X."/>
            <person name="Walker B."/>
            <person name="Young S.K."/>
            <person name="Zeng Q."/>
            <person name="Gargeya S."/>
            <person name="Fitzgerald M."/>
            <person name="Haas B."/>
            <person name="Abouelleil A."/>
            <person name="Alvarado L."/>
            <person name="Arachchi H.M."/>
            <person name="Berlin A.M."/>
            <person name="Chapman S.B."/>
            <person name="Goldberg J."/>
            <person name="Griggs A."/>
            <person name="Gujja S."/>
            <person name="Hansen M."/>
            <person name="Howarth C."/>
            <person name="Imamovic A."/>
            <person name="Larimer J."/>
            <person name="McCowan C."/>
            <person name="Montmayeur A."/>
            <person name="Murphy C."/>
            <person name="Neiman D."/>
            <person name="Pearson M."/>
            <person name="Priest M."/>
            <person name="Roberts A."/>
            <person name="Saif S."/>
            <person name="Shea T."/>
            <person name="Sisk P."/>
            <person name="Sykes S."/>
            <person name="Wortman J."/>
            <person name="Nusbaum C."/>
            <person name="Birren B."/>
        </authorList>
    </citation>
    <scope>NUCLEOTIDE SEQUENCE [LARGE SCALE GENOMIC DNA]</scope>
    <source>
        <strain evidence="4">race PST-78</strain>
    </source>
</reference>
<name>A0A0L0VTQ3_9BASI</name>